<accession>A0ABP7F0R5</accession>
<evidence type="ECO:0000313" key="1">
    <source>
        <dbReference type="EMBL" id="GAA3725738.1"/>
    </source>
</evidence>
<evidence type="ECO:0000313" key="2">
    <source>
        <dbReference type="Proteomes" id="UP001500523"/>
    </source>
</evidence>
<reference evidence="2" key="1">
    <citation type="journal article" date="2019" name="Int. J. Syst. Evol. Microbiol.">
        <title>The Global Catalogue of Microorganisms (GCM) 10K type strain sequencing project: providing services to taxonomists for standard genome sequencing and annotation.</title>
        <authorList>
            <consortium name="The Broad Institute Genomics Platform"/>
            <consortium name="The Broad Institute Genome Sequencing Center for Infectious Disease"/>
            <person name="Wu L."/>
            <person name="Ma J."/>
        </authorList>
    </citation>
    <scope>NUCLEOTIDE SEQUENCE [LARGE SCALE GENOMIC DNA]</scope>
    <source>
        <strain evidence="2">JCM 17498</strain>
    </source>
</reference>
<dbReference type="EMBL" id="BAABBF010000021">
    <property type="protein sequence ID" value="GAA3725738.1"/>
    <property type="molecule type" value="Genomic_DNA"/>
</dbReference>
<gene>
    <name evidence="1" type="ORF">GCM10022268_36780</name>
</gene>
<comment type="caution">
    <text evidence="1">The sequence shown here is derived from an EMBL/GenBank/DDBJ whole genome shotgun (WGS) entry which is preliminary data.</text>
</comment>
<keyword evidence="2" id="KW-1185">Reference proteome</keyword>
<sequence length="60" mass="6492">MTPFGMSMLRCSNLKFEAHMFTLITLILRLRAMANQAAAPAVTIVAANDTGVIERIARAA</sequence>
<organism evidence="1 2">
    <name type="scientific">Sphingomonas cynarae</name>
    <dbReference type="NCBI Taxonomy" id="930197"/>
    <lineage>
        <taxon>Bacteria</taxon>
        <taxon>Pseudomonadati</taxon>
        <taxon>Pseudomonadota</taxon>
        <taxon>Alphaproteobacteria</taxon>
        <taxon>Sphingomonadales</taxon>
        <taxon>Sphingomonadaceae</taxon>
        <taxon>Sphingomonas</taxon>
    </lineage>
</organism>
<proteinExistence type="predicted"/>
<protein>
    <submittedName>
        <fullName evidence="1">Uncharacterized protein</fullName>
    </submittedName>
</protein>
<dbReference type="Proteomes" id="UP001500523">
    <property type="component" value="Unassembled WGS sequence"/>
</dbReference>
<name>A0ABP7F0R5_9SPHN</name>